<sequence length="192" mass="20668">MPLEVDTDSVSAVRLEFPVRASEPPSTPLRHTHGRPHGPRPPLGKQRPVIDAKVSAARDAASGSADKPAGACRCVANKLGTSASGVNAGKYPAPASTSLRQSVSGREHQRDRIGRSDSRPLSLARESTPSFGAGKERLLDERDEEVGRKNSDDSISLVDMPQAEHAKENSFTALLTMNTFDEDQVDLSIRLY</sequence>
<protein>
    <submittedName>
        <fullName evidence="2 4">Uncharacterized protein</fullName>
    </submittedName>
</protein>
<dbReference type="EMBL" id="UZAH01033532">
    <property type="protein sequence ID" value="VDP29490.1"/>
    <property type="molecule type" value="Genomic_DNA"/>
</dbReference>
<feature type="compositionally biased region" description="Basic and acidic residues" evidence="1">
    <location>
        <begin position="134"/>
        <end position="152"/>
    </location>
</feature>
<reference evidence="4" key="2">
    <citation type="submission" date="2019-09" db="UniProtKB">
        <authorList>
            <consortium name="WormBaseParasite"/>
        </authorList>
    </citation>
    <scope>IDENTIFICATION</scope>
</reference>
<proteinExistence type="predicted"/>
<evidence type="ECO:0000313" key="3">
    <source>
        <dbReference type="Proteomes" id="UP000050761"/>
    </source>
</evidence>
<evidence type="ECO:0000256" key="1">
    <source>
        <dbReference type="SAM" id="MobiDB-lite"/>
    </source>
</evidence>
<name>A0A183GHE2_HELPZ</name>
<feature type="compositionally biased region" description="Basic and acidic residues" evidence="1">
    <location>
        <begin position="105"/>
        <end position="118"/>
    </location>
</feature>
<gene>
    <name evidence="2" type="ORF">HPBE_LOCUS21978</name>
</gene>
<keyword evidence="3" id="KW-1185">Reference proteome</keyword>
<feature type="region of interest" description="Disordered" evidence="1">
    <location>
        <begin position="16"/>
        <end position="155"/>
    </location>
</feature>
<evidence type="ECO:0000313" key="2">
    <source>
        <dbReference type="EMBL" id="VDP29490.1"/>
    </source>
</evidence>
<dbReference type="WBParaSite" id="HPBE_0002197901-mRNA-1">
    <property type="protein sequence ID" value="HPBE_0002197901-mRNA-1"/>
    <property type="gene ID" value="HPBE_0002197901"/>
</dbReference>
<dbReference type="AlphaFoldDB" id="A0A183GHE2"/>
<organism evidence="3 4">
    <name type="scientific">Heligmosomoides polygyrus</name>
    <name type="common">Parasitic roundworm</name>
    <dbReference type="NCBI Taxonomy" id="6339"/>
    <lineage>
        <taxon>Eukaryota</taxon>
        <taxon>Metazoa</taxon>
        <taxon>Ecdysozoa</taxon>
        <taxon>Nematoda</taxon>
        <taxon>Chromadorea</taxon>
        <taxon>Rhabditida</taxon>
        <taxon>Rhabditina</taxon>
        <taxon>Rhabditomorpha</taxon>
        <taxon>Strongyloidea</taxon>
        <taxon>Heligmosomidae</taxon>
        <taxon>Heligmosomoides</taxon>
    </lineage>
</organism>
<reference evidence="2 3" key="1">
    <citation type="submission" date="2018-11" db="EMBL/GenBank/DDBJ databases">
        <authorList>
            <consortium name="Pathogen Informatics"/>
        </authorList>
    </citation>
    <scope>NUCLEOTIDE SEQUENCE [LARGE SCALE GENOMIC DNA]</scope>
</reference>
<feature type="compositionally biased region" description="Polar residues" evidence="1">
    <location>
        <begin position="95"/>
        <end position="104"/>
    </location>
</feature>
<feature type="compositionally biased region" description="Low complexity" evidence="1">
    <location>
        <begin position="55"/>
        <end position="66"/>
    </location>
</feature>
<accession>A0A3P8CFL7</accession>
<accession>A0A183GHE2</accession>
<evidence type="ECO:0000313" key="4">
    <source>
        <dbReference type="WBParaSite" id="HPBE_0002197901-mRNA-1"/>
    </source>
</evidence>
<dbReference type="Proteomes" id="UP000050761">
    <property type="component" value="Unassembled WGS sequence"/>
</dbReference>